<reference evidence="2 3" key="1">
    <citation type="submission" date="2016-11" db="EMBL/GenBank/DDBJ databases">
        <title>Trade-off between light-utilization and light-protection in marine flavobacteria.</title>
        <authorList>
            <person name="Kumagai Y."/>
        </authorList>
    </citation>
    <scope>NUCLEOTIDE SEQUENCE [LARGE SCALE GENOMIC DNA]</scope>
    <source>
        <strain evidence="2 3">ATCC 700397</strain>
    </source>
</reference>
<feature type="non-terminal residue" evidence="2">
    <location>
        <position position="1"/>
    </location>
</feature>
<dbReference type="Gene3D" id="3.60.15.30">
    <property type="entry name" value="Metallo-beta-lactamase domain"/>
    <property type="match status" value="1"/>
</dbReference>
<evidence type="ECO:0000259" key="1">
    <source>
        <dbReference type="Pfam" id="PF14863"/>
    </source>
</evidence>
<dbReference type="SUPFAM" id="SSF56281">
    <property type="entry name" value="Metallo-hydrolase/oxidoreductase"/>
    <property type="match status" value="1"/>
</dbReference>
<dbReference type="GO" id="GO:0018741">
    <property type="term" value="F:linear primary-alkylsulfatase activity"/>
    <property type="evidence" value="ECO:0007669"/>
    <property type="project" value="TreeGrafter"/>
</dbReference>
<protein>
    <submittedName>
        <fullName evidence="2">MBL fold metallo-hydrolase</fullName>
    </submittedName>
</protein>
<gene>
    <name evidence="2" type="ORF">BST83_01945</name>
</gene>
<evidence type="ECO:0000313" key="2">
    <source>
        <dbReference type="EMBL" id="PQB08764.1"/>
    </source>
</evidence>
<proteinExistence type="predicted"/>
<dbReference type="InterPro" id="IPR036866">
    <property type="entry name" value="RibonucZ/Hydroxyglut_hydro"/>
</dbReference>
<dbReference type="InterPro" id="IPR029228">
    <property type="entry name" value="Alkyl_sulf_dimr"/>
</dbReference>
<dbReference type="InterPro" id="IPR038536">
    <property type="entry name" value="Alkyl/aryl-sulf_dimr_sf"/>
</dbReference>
<dbReference type="PANTHER" id="PTHR43223">
    <property type="entry name" value="ALKYL/ARYL-SULFATASE"/>
    <property type="match status" value="1"/>
</dbReference>
<keyword evidence="2" id="KW-0378">Hydrolase</keyword>
<comment type="caution">
    <text evidence="2">The sequence shown here is derived from an EMBL/GenBank/DDBJ whole genome shotgun (WGS) entry which is preliminary data.</text>
</comment>
<dbReference type="EMBL" id="MQUA01000011">
    <property type="protein sequence ID" value="PQB08764.1"/>
    <property type="molecule type" value="Genomic_DNA"/>
</dbReference>
<dbReference type="AlphaFoldDB" id="A0A2S7L1G3"/>
<dbReference type="GO" id="GO:0018909">
    <property type="term" value="P:dodecyl sulfate metabolic process"/>
    <property type="evidence" value="ECO:0007669"/>
    <property type="project" value="TreeGrafter"/>
</dbReference>
<dbReference type="InterPro" id="IPR052195">
    <property type="entry name" value="Bact_Alkyl/Aryl-Sulfatase"/>
</dbReference>
<accession>A0A2S7L1G3</accession>
<feature type="domain" description="Alkyl sulfatase dimerisation" evidence="1">
    <location>
        <begin position="41"/>
        <end position="106"/>
    </location>
</feature>
<name>A0A2S7L1G3_9FLAO</name>
<dbReference type="Proteomes" id="UP000239522">
    <property type="component" value="Unassembled WGS sequence"/>
</dbReference>
<sequence>PSHTKPIKQKDTIRKILTNYRDAIQFVHDQTIRNINLGLMPDEIAEKVILPTHLSNSPYLKEFYSKVNWSVKSVFARSLGLFDGNPSTLLPLPLKEKTAKIIELAGVLMF</sequence>
<organism evidence="2 3">
    <name type="scientific">Polaribacter filamentus</name>
    <dbReference type="NCBI Taxonomy" id="53483"/>
    <lineage>
        <taxon>Bacteria</taxon>
        <taxon>Pseudomonadati</taxon>
        <taxon>Bacteroidota</taxon>
        <taxon>Flavobacteriia</taxon>
        <taxon>Flavobacteriales</taxon>
        <taxon>Flavobacteriaceae</taxon>
    </lineage>
</organism>
<dbReference type="RefSeq" id="WP_302849443.1">
    <property type="nucleotide sequence ID" value="NZ_MQUA01000011.1"/>
</dbReference>
<dbReference type="PANTHER" id="PTHR43223:SF1">
    <property type="entry name" value="ALKYL_ARYL-SULFATASE BDS1"/>
    <property type="match status" value="1"/>
</dbReference>
<dbReference type="GO" id="GO:0046983">
    <property type="term" value="F:protein dimerization activity"/>
    <property type="evidence" value="ECO:0007669"/>
    <property type="project" value="InterPro"/>
</dbReference>
<evidence type="ECO:0000313" key="3">
    <source>
        <dbReference type="Proteomes" id="UP000239522"/>
    </source>
</evidence>
<dbReference type="Gene3D" id="1.25.40.880">
    <property type="entry name" value="Alkyl sulfatase, dimerisation domain"/>
    <property type="match status" value="1"/>
</dbReference>
<dbReference type="Pfam" id="PF14863">
    <property type="entry name" value="Alkyl_sulf_dimr"/>
    <property type="match status" value="1"/>
</dbReference>
<keyword evidence="3" id="KW-1185">Reference proteome</keyword>